<dbReference type="Pfam" id="PF21820">
    <property type="entry name" value="DUF6886"/>
    <property type="match status" value="1"/>
</dbReference>
<organism evidence="1 2">
    <name type="scientific">Phenylobacterium conjunctum</name>
    <dbReference type="NCBI Taxonomy" id="1298959"/>
    <lineage>
        <taxon>Bacteria</taxon>
        <taxon>Pseudomonadati</taxon>
        <taxon>Pseudomonadota</taxon>
        <taxon>Alphaproteobacteria</taxon>
        <taxon>Caulobacterales</taxon>
        <taxon>Caulobacteraceae</taxon>
        <taxon>Phenylobacterium</taxon>
    </lineage>
</organism>
<dbReference type="RefSeq" id="WP_377354036.1">
    <property type="nucleotide sequence ID" value="NZ_JBHTLQ010000033.1"/>
</dbReference>
<evidence type="ECO:0000313" key="2">
    <source>
        <dbReference type="Proteomes" id="UP001597216"/>
    </source>
</evidence>
<comment type="caution">
    <text evidence="1">The sequence shown here is derived from an EMBL/GenBank/DDBJ whole genome shotgun (WGS) entry which is preliminary data.</text>
</comment>
<dbReference type="Proteomes" id="UP001597216">
    <property type="component" value="Unassembled WGS sequence"/>
</dbReference>
<gene>
    <name evidence="1" type="ORF">ACFQ27_14155</name>
</gene>
<evidence type="ECO:0000313" key="1">
    <source>
        <dbReference type="EMBL" id="MFD1191728.1"/>
    </source>
</evidence>
<name>A0ABW3T4F5_9CAUL</name>
<accession>A0ABW3T4F5</accession>
<proteinExistence type="predicted"/>
<sequence length="190" mass="21198">MAPRLFHFSDDPAISRFEPRPVQVAAERAPGMDWLNGPLVWAIEAAHRAMYTFPRDCPRILVWALPASSEADINRWMGPGRPAITAFVEWAWLERLKTGVIHRYDLPPETFESLKDAGMWVSRAPVTPLGRETLTDLPAALAEAGVELRLVESLVPFKDVWASSLHASGIRLRNAQGWLEAGQPLRAVGR</sequence>
<keyword evidence="2" id="KW-1185">Reference proteome</keyword>
<protein>
    <submittedName>
        <fullName evidence="1">DUF6886 family protein</fullName>
    </submittedName>
</protein>
<dbReference type="EMBL" id="JBHTLQ010000033">
    <property type="protein sequence ID" value="MFD1191728.1"/>
    <property type="molecule type" value="Genomic_DNA"/>
</dbReference>
<dbReference type="InterPro" id="IPR049253">
    <property type="entry name" value="DUF6886"/>
</dbReference>
<reference evidence="2" key="1">
    <citation type="journal article" date="2019" name="Int. J. Syst. Evol. Microbiol.">
        <title>The Global Catalogue of Microorganisms (GCM) 10K type strain sequencing project: providing services to taxonomists for standard genome sequencing and annotation.</title>
        <authorList>
            <consortium name="The Broad Institute Genomics Platform"/>
            <consortium name="The Broad Institute Genome Sequencing Center for Infectious Disease"/>
            <person name="Wu L."/>
            <person name="Ma J."/>
        </authorList>
    </citation>
    <scope>NUCLEOTIDE SEQUENCE [LARGE SCALE GENOMIC DNA]</scope>
    <source>
        <strain evidence="2">CCUG 55074</strain>
    </source>
</reference>